<comment type="caution">
    <text evidence="3">The sequence shown here is derived from an EMBL/GenBank/DDBJ whole genome shotgun (WGS) entry which is preliminary data.</text>
</comment>
<dbReference type="GO" id="GO:0016491">
    <property type="term" value="F:oxidoreductase activity"/>
    <property type="evidence" value="ECO:0007669"/>
    <property type="project" value="UniProtKB-KW"/>
</dbReference>
<dbReference type="SUPFAM" id="SSF52833">
    <property type="entry name" value="Thioredoxin-like"/>
    <property type="match status" value="1"/>
</dbReference>
<dbReference type="InterPro" id="IPR012336">
    <property type="entry name" value="Thioredoxin-like_fold"/>
</dbReference>
<dbReference type="EC" id="1.1.98.6" evidence="3"/>
<keyword evidence="4" id="KW-1185">Reference proteome</keyword>
<dbReference type="InterPro" id="IPR036249">
    <property type="entry name" value="Thioredoxin-like_sf"/>
</dbReference>
<dbReference type="InterPro" id="IPR012833">
    <property type="entry name" value="NrdD"/>
</dbReference>
<feature type="coiled-coil region" evidence="1">
    <location>
        <begin position="6"/>
        <end position="33"/>
    </location>
</feature>
<reference evidence="3 4" key="1">
    <citation type="submission" date="2024-03" db="EMBL/GenBank/DDBJ databases">
        <title>Ignisphaera cupida sp. nov., a hyperthermophilic hydrolytic archaeon from a hot spring of Kamchatka, and proposal of Ignisphaeraceae fam. nov.</title>
        <authorList>
            <person name="Podosokorskaya O.A."/>
            <person name="Elcheninov A.G."/>
            <person name="Maltseva A.I."/>
            <person name="Zayulina K.S."/>
            <person name="Novikov A."/>
            <person name="Merkel A.Y."/>
        </authorList>
    </citation>
    <scope>NUCLEOTIDE SEQUENCE [LARGE SCALE GENOMIC DNA]</scope>
    <source>
        <strain evidence="3 4">38H-sp</strain>
    </source>
</reference>
<accession>A0ABU9UDF1</accession>
<dbReference type="PROSITE" id="PS51354">
    <property type="entry name" value="GLUTAREDOXIN_2"/>
    <property type="match status" value="1"/>
</dbReference>
<evidence type="ECO:0000256" key="1">
    <source>
        <dbReference type="SAM" id="Coils"/>
    </source>
</evidence>
<keyword evidence="3" id="KW-0560">Oxidoreductase</keyword>
<dbReference type="RefSeq" id="WP_420069426.1">
    <property type="nucleotide sequence ID" value="NZ_JBCHKQ010000002.1"/>
</dbReference>
<evidence type="ECO:0000313" key="4">
    <source>
        <dbReference type="Proteomes" id="UP001466331"/>
    </source>
</evidence>
<evidence type="ECO:0000313" key="3">
    <source>
        <dbReference type="EMBL" id="MEM5947980.1"/>
    </source>
</evidence>
<evidence type="ECO:0000259" key="2">
    <source>
        <dbReference type="Pfam" id="PF13098"/>
    </source>
</evidence>
<proteinExistence type="predicted"/>
<sequence length="154" mass="18104">MSTITKTEIERKIEELKEQLKNVRGRRTEIYTRIVGYYRSLDNWNKGKKEEYKHRKTFLPTSIEKDFSIKTEEILYFYRQDCPYCPAVKNILAEENMEYKSVDVDTVEGLALAEKYGIFGTPTVLFLDADKKERARATSPDTLRNIIEEKLTTC</sequence>
<dbReference type="Proteomes" id="UP001466331">
    <property type="component" value="Unassembled WGS sequence"/>
</dbReference>
<dbReference type="CDD" id="cd02947">
    <property type="entry name" value="TRX_family"/>
    <property type="match status" value="1"/>
</dbReference>
<protein>
    <submittedName>
        <fullName evidence="3">Anaerobic ribonucleoside-triphosphate reductase</fullName>
        <ecNumber evidence="3">1.1.98.6</ecNumber>
    </submittedName>
</protein>
<feature type="domain" description="Thioredoxin-like fold" evidence="2">
    <location>
        <begin position="74"/>
        <end position="137"/>
    </location>
</feature>
<keyword evidence="1" id="KW-0175">Coiled coil</keyword>
<name>A0ABU9UDF1_9SPIR</name>
<dbReference type="Gene3D" id="3.40.30.10">
    <property type="entry name" value="Glutaredoxin"/>
    <property type="match status" value="1"/>
</dbReference>
<organism evidence="3 4">
    <name type="scientific">Rarispira pelagica</name>
    <dbReference type="NCBI Taxonomy" id="3141764"/>
    <lineage>
        <taxon>Bacteria</taxon>
        <taxon>Pseudomonadati</taxon>
        <taxon>Spirochaetota</taxon>
        <taxon>Spirochaetia</taxon>
        <taxon>Winmispirales</taxon>
        <taxon>Winmispiraceae</taxon>
        <taxon>Rarispira</taxon>
    </lineage>
</organism>
<gene>
    <name evidence="3" type="primary">nrdD</name>
    <name evidence="3" type="ORF">WKV44_05445</name>
</gene>
<dbReference type="Pfam" id="PF13098">
    <property type="entry name" value="Thioredoxin_2"/>
    <property type="match status" value="1"/>
</dbReference>
<dbReference type="EMBL" id="JBCHKQ010000002">
    <property type="protein sequence ID" value="MEM5947980.1"/>
    <property type="molecule type" value="Genomic_DNA"/>
</dbReference>
<dbReference type="Pfam" id="PF13597">
    <property type="entry name" value="NRDD"/>
    <property type="match status" value="1"/>
</dbReference>